<keyword evidence="5 6" id="KW-0234">DNA repair</keyword>
<comment type="caution">
    <text evidence="8">The sequence shown here is derived from an EMBL/GenBank/DDBJ whole genome shotgun (WGS) entry which is preliminary data.</text>
</comment>
<keyword evidence="3 6" id="KW-0238">DNA-binding</keyword>
<dbReference type="Pfam" id="PF01330">
    <property type="entry name" value="RuvA_N"/>
    <property type="match status" value="1"/>
</dbReference>
<dbReference type="GO" id="GO:0005524">
    <property type="term" value="F:ATP binding"/>
    <property type="evidence" value="ECO:0007669"/>
    <property type="project" value="InterPro"/>
</dbReference>
<dbReference type="GO" id="GO:0006310">
    <property type="term" value="P:DNA recombination"/>
    <property type="evidence" value="ECO:0007669"/>
    <property type="project" value="UniProtKB-UniRule"/>
</dbReference>
<dbReference type="HAMAP" id="MF_00031">
    <property type="entry name" value="DNA_HJ_migration_RuvA"/>
    <property type="match status" value="1"/>
</dbReference>
<keyword evidence="1 6" id="KW-0963">Cytoplasm</keyword>
<keyword evidence="8" id="KW-0067">ATP-binding</keyword>
<dbReference type="InterPro" id="IPR000085">
    <property type="entry name" value="RuvA"/>
</dbReference>
<dbReference type="eggNOG" id="COG0632">
    <property type="taxonomic scope" value="Bacteria"/>
</dbReference>
<evidence type="ECO:0000256" key="2">
    <source>
        <dbReference type="ARBA" id="ARBA00022763"/>
    </source>
</evidence>
<dbReference type="Proteomes" id="UP000006001">
    <property type="component" value="Unassembled WGS sequence"/>
</dbReference>
<comment type="domain">
    <text evidence="6">Has three domains with a flexible linker between the domains II and III and assumes an 'L' shape. Domain III is highly mobile and contacts RuvB.</text>
</comment>
<feature type="domain" description="Helix-hairpin-helix DNA-binding motif class 1" evidence="7">
    <location>
        <begin position="108"/>
        <end position="127"/>
    </location>
</feature>
<dbReference type="InterPro" id="IPR010994">
    <property type="entry name" value="RuvA_2-like"/>
</dbReference>
<dbReference type="Gene3D" id="2.40.50.140">
    <property type="entry name" value="Nucleic acid-binding proteins"/>
    <property type="match status" value="1"/>
</dbReference>
<evidence type="ECO:0000256" key="4">
    <source>
        <dbReference type="ARBA" id="ARBA00023172"/>
    </source>
</evidence>
<evidence type="ECO:0000313" key="9">
    <source>
        <dbReference type="Proteomes" id="UP000006001"/>
    </source>
</evidence>
<keyword evidence="9" id="KW-1185">Reference proteome</keyword>
<comment type="subunit">
    <text evidence="6">Homotetramer. Forms an RuvA(8)-RuvB(12)-Holliday junction (HJ) complex. HJ DNA is sandwiched between 2 RuvA tetramers; dsDNA enters through RuvA and exits via RuvB. An RuvB hexamer assembles on each DNA strand where it exits the tetramer. Each RuvB hexamer is contacted by two RuvA subunits (via domain III) on 2 adjacent RuvB subunits; this complex drives branch migration. In the full resolvosome a probable DNA-RuvA(4)-RuvB(12)-RuvC(2) complex forms which resolves the HJ.</text>
</comment>
<protein>
    <recommendedName>
        <fullName evidence="6">Holliday junction branch migration complex subunit RuvA</fullName>
    </recommendedName>
</protein>
<evidence type="ECO:0000256" key="5">
    <source>
        <dbReference type="ARBA" id="ARBA00023204"/>
    </source>
</evidence>
<reference evidence="8" key="1">
    <citation type="submission" date="2009-10" db="EMBL/GenBank/DDBJ databases">
        <authorList>
            <person name="Weinstock G."/>
            <person name="Sodergren E."/>
            <person name="Clifton S."/>
            <person name="Fulton L."/>
            <person name="Fulton B."/>
            <person name="Courtney L."/>
            <person name="Fronick C."/>
            <person name="Harrison M."/>
            <person name="Strong C."/>
            <person name="Farmer C."/>
            <person name="Delahaunty K."/>
            <person name="Markovic C."/>
            <person name="Hall O."/>
            <person name="Minx P."/>
            <person name="Tomlinson C."/>
            <person name="Mitreva M."/>
            <person name="Nelson J."/>
            <person name="Hou S."/>
            <person name="Wollam A."/>
            <person name="Pepin K.H."/>
            <person name="Johnson M."/>
            <person name="Bhonagiri V."/>
            <person name="Nash W.E."/>
            <person name="Warren W."/>
            <person name="Chinwalla A."/>
            <person name="Mardis E.R."/>
            <person name="Wilson R.K."/>
        </authorList>
    </citation>
    <scope>NUCLEOTIDE SEQUENCE [LARGE SCALE GENOMIC DNA]</scope>
    <source>
        <strain evidence="8">ATCC 700122</strain>
    </source>
</reference>
<feature type="domain" description="Helix-hairpin-helix DNA-binding motif class 1" evidence="7">
    <location>
        <begin position="73"/>
        <end position="92"/>
    </location>
</feature>
<keyword evidence="8" id="KW-0347">Helicase</keyword>
<dbReference type="InterPro" id="IPR013849">
    <property type="entry name" value="DNA_helicase_Holl-junc_RuvA_I"/>
</dbReference>
<dbReference type="GeneID" id="85007398"/>
<dbReference type="GO" id="GO:0000400">
    <property type="term" value="F:four-way junction DNA binding"/>
    <property type="evidence" value="ECO:0007669"/>
    <property type="project" value="UniProtKB-UniRule"/>
</dbReference>
<feature type="region of interest" description="Domain I" evidence="6">
    <location>
        <begin position="1"/>
        <end position="64"/>
    </location>
</feature>
<dbReference type="SUPFAM" id="SSF47781">
    <property type="entry name" value="RuvA domain 2-like"/>
    <property type="match status" value="1"/>
</dbReference>
<evidence type="ECO:0000259" key="7">
    <source>
        <dbReference type="SMART" id="SM00278"/>
    </source>
</evidence>
<gene>
    <name evidence="6 8" type="primary">ruvA</name>
    <name evidence="8" type="ORF">HMPREF0762_00818</name>
</gene>
<dbReference type="OrthoDB" id="5293449at2"/>
<dbReference type="STRING" id="649764.HMPREF0762_00818"/>
<proteinExistence type="inferred from homology"/>
<comment type="subcellular location">
    <subcellularLocation>
        <location evidence="6">Cytoplasm</location>
    </subcellularLocation>
</comment>
<dbReference type="Pfam" id="PF14520">
    <property type="entry name" value="HHH_5"/>
    <property type="match status" value="1"/>
</dbReference>
<keyword evidence="8" id="KW-0378">Hydrolase</keyword>
<dbReference type="InterPro" id="IPR003583">
    <property type="entry name" value="Hlx-hairpin-Hlx_DNA-bd_motif"/>
</dbReference>
<dbReference type="GO" id="GO:0016787">
    <property type="term" value="F:hydrolase activity"/>
    <property type="evidence" value="ECO:0007669"/>
    <property type="project" value="UniProtKB-KW"/>
</dbReference>
<name>D0WG67_SLAES</name>
<dbReference type="NCBIfam" id="TIGR00084">
    <property type="entry name" value="ruvA"/>
    <property type="match status" value="1"/>
</dbReference>
<feature type="region of interest" description="Domain III" evidence="6">
    <location>
        <begin position="148"/>
        <end position="196"/>
    </location>
</feature>
<sequence>MIAFLNGVVAGKNQSTAFVDVGGVGFAVGMSANDLSRLPPTGERVLIHTYFAVREDAMTLYGFLSLESKSLFEKLIGVSSVGPKIALAALSTFKASEFIAAVLSGDAAAVSKVPGIGKKMAQRIILELKGSLADASVDDLFSTKAGEQAARLQGAKEALLAMGFTSAEADVALKDAPETLVTDSALLQYALRRLGD</sequence>
<dbReference type="AlphaFoldDB" id="D0WG67"/>
<organism evidence="8 9">
    <name type="scientific">Slackia exigua (strain ATCC 700122 / DSM 15923 / CIP 105133 / JCM 11022 / KCTC 5966 / S-7)</name>
    <dbReference type="NCBI Taxonomy" id="649764"/>
    <lineage>
        <taxon>Bacteria</taxon>
        <taxon>Bacillati</taxon>
        <taxon>Actinomycetota</taxon>
        <taxon>Coriobacteriia</taxon>
        <taxon>Eggerthellales</taxon>
        <taxon>Eggerthellaceae</taxon>
        <taxon>Slackia</taxon>
    </lineage>
</organism>
<accession>D0WG67</accession>
<dbReference type="GO" id="GO:0048476">
    <property type="term" value="C:Holliday junction resolvase complex"/>
    <property type="evidence" value="ECO:0007669"/>
    <property type="project" value="UniProtKB-UniRule"/>
</dbReference>
<dbReference type="GO" id="GO:0005737">
    <property type="term" value="C:cytoplasm"/>
    <property type="evidence" value="ECO:0007669"/>
    <property type="project" value="UniProtKB-SubCell"/>
</dbReference>
<dbReference type="EMBL" id="ACUX02000006">
    <property type="protein sequence ID" value="EEZ61480.1"/>
    <property type="molecule type" value="Genomic_DNA"/>
</dbReference>
<dbReference type="Gene3D" id="1.10.150.20">
    <property type="entry name" value="5' to 3' exonuclease, C-terminal subdomain"/>
    <property type="match status" value="1"/>
</dbReference>
<evidence type="ECO:0000256" key="1">
    <source>
        <dbReference type="ARBA" id="ARBA00022490"/>
    </source>
</evidence>
<comment type="function">
    <text evidence="6">The RuvA-RuvB-RuvC complex processes Holliday junction (HJ) DNA during genetic recombination and DNA repair, while the RuvA-RuvB complex plays an important role in the rescue of blocked DNA replication forks via replication fork reversal (RFR). RuvA specifically binds to HJ cruciform DNA, conferring on it an open structure. The RuvB hexamer acts as an ATP-dependent pump, pulling dsDNA into and through the RuvAB complex. HJ branch migration allows RuvC to scan DNA until it finds its consensus sequence, where it cleaves and resolves the cruciform DNA.</text>
</comment>
<evidence type="ECO:0000313" key="8">
    <source>
        <dbReference type="EMBL" id="EEZ61480.1"/>
    </source>
</evidence>
<keyword evidence="4 6" id="KW-0233">DNA recombination</keyword>
<keyword evidence="8" id="KW-0547">Nucleotide-binding</keyword>
<comment type="caution">
    <text evidence="6">Lacks conserved residue(s) required for the propagation of feature annotation.</text>
</comment>
<evidence type="ECO:0000256" key="3">
    <source>
        <dbReference type="ARBA" id="ARBA00023125"/>
    </source>
</evidence>
<dbReference type="RefSeq" id="WP_006362068.1">
    <property type="nucleotide sequence ID" value="NZ_GG700630.1"/>
</dbReference>
<dbReference type="GO" id="GO:0009378">
    <property type="term" value="F:four-way junction helicase activity"/>
    <property type="evidence" value="ECO:0007669"/>
    <property type="project" value="InterPro"/>
</dbReference>
<evidence type="ECO:0000256" key="6">
    <source>
        <dbReference type="HAMAP-Rule" id="MF_00031"/>
    </source>
</evidence>
<dbReference type="HOGENOM" id="CLU_087936_0_0_11"/>
<comment type="similarity">
    <text evidence="6">Belongs to the RuvA family.</text>
</comment>
<keyword evidence="2 6" id="KW-0227">DNA damage</keyword>
<dbReference type="InterPro" id="IPR012340">
    <property type="entry name" value="NA-bd_OB-fold"/>
</dbReference>
<dbReference type="GO" id="GO:0006281">
    <property type="term" value="P:DNA repair"/>
    <property type="evidence" value="ECO:0007669"/>
    <property type="project" value="UniProtKB-UniRule"/>
</dbReference>
<dbReference type="SUPFAM" id="SSF50249">
    <property type="entry name" value="Nucleic acid-binding proteins"/>
    <property type="match status" value="1"/>
</dbReference>
<dbReference type="SMART" id="SM00278">
    <property type="entry name" value="HhH1"/>
    <property type="match status" value="2"/>
</dbReference>